<reference evidence="3" key="2">
    <citation type="submission" date="2014-05" db="EMBL/GenBank/DDBJ databases">
        <title>The genome and life-stage specific transcriptomes of Globodera pallida elucidate key aspects of plant parasitism by a cyst nematode.</title>
        <authorList>
            <person name="Cotton J.A."/>
            <person name="Lilley C.J."/>
            <person name="Jones L.M."/>
            <person name="Kikuchi T."/>
            <person name="Reid A.J."/>
            <person name="Thorpe P."/>
            <person name="Tsai I.J."/>
            <person name="Beasley H."/>
            <person name="Blok V."/>
            <person name="Cock P.J.A."/>
            <person name="Van den Akker S.E."/>
            <person name="Holroyd N."/>
            <person name="Hunt M."/>
            <person name="Mantelin S."/>
            <person name="Naghra H."/>
            <person name="Pain A."/>
            <person name="Palomares-Rius J.E."/>
            <person name="Zarowiecki M."/>
            <person name="Berriman M."/>
            <person name="Jones J.T."/>
            <person name="Urwin P.E."/>
        </authorList>
    </citation>
    <scope>NUCLEOTIDE SEQUENCE [LARGE SCALE GENOMIC DNA]</scope>
    <source>
        <strain evidence="3">Lindley</strain>
    </source>
</reference>
<reference evidence="4" key="3">
    <citation type="submission" date="2016-06" db="UniProtKB">
        <authorList>
            <consortium name="WormBaseParasite"/>
        </authorList>
    </citation>
    <scope>IDENTIFICATION</scope>
</reference>
<feature type="signal peptide" evidence="2">
    <location>
        <begin position="1"/>
        <end position="24"/>
    </location>
</feature>
<organism evidence="3 4">
    <name type="scientific">Globodera pallida</name>
    <name type="common">Potato cyst nematode worm</name>
    <name type="synonym">Heterodera pallida</name>
    <dbReference type="NCBI Taxonomy" id="36090"/>
    <lineage>
        <taxon>Eukaryota</taxon>
        <taxon>Metazoa</taxon>
        <taxon>Ecdysozoa</taxon>
        <taxon>Nematoda</taxon>
        <taxon>Chromadorea</taxon>
        <taxon>Rhabditida</taxon>
        <taxon>Tylenchina</taxon>
        <taxon>Tylenchomorpha</taxon>
        <taxon>Tylenchoidea</taxon>
        <taxon>Heteroderidae</taxon>
        <taxon>Heteroderinae</taxon>
        <taxon>Globodera</taxon>
    </lineage>
</organism>
<keyword evidence="3" id="KW-1185">Reference proteome</keyword>
<evidence type="ECO:0000256" key="1">
    <source>
        <dbReference type="SAM" id="MobiDB-lite"/>
    </source>
</evidence>
<keyword evidence="2" id="KW-0732">Signal</keyword>
<feature type="compositionally biased region" description="Low complexity" evidence="1">
    <location>
        <begin position="215"/>
        <end position="226"/>
    </location>
</feature>
<accession>A0A183C631</accession>
<feature type="region of interest" description="Disordered" evidence="1">
    <location>
        <begin position="70"/>
        <end position="97"/>
    </location>
</feature>
<feature type="chain" id="PRO_5008147130" evidence="2">
    <location>
        <begin position="25"/>
        <end position="325"/>
    </location>
</feature>
<feature type="region of interest" description="Disordered" evidence="1">
    <location>
        <begin position="194"/>
        <end position="236"/>
    </location>
</feature>
<protein>
    <submittedName>
        <fullName evidence="4">Uncharacterized protein</fullName>
    </submittedName>
</protein>
<dbReference type="AlphaFoldDB" id="A0A183C631"/>
<name>A0A183C631_GLOPA</name>
<evidence type="ECO:0000313" key="3">
    <source>
        <dbReference type="Proteomes" id="UP000050741"/>
    </source>
</evidence>
<feature type="compositionally biased region" description="Acidic residues" evidence="1">
    <location>
        <begin position="195"/>
        <end position="205"/>
    </location>
</feature>
<feature type="compositionally biased region" description="Polar residues" evidence="1">
    <location>
        <begin position="73"/>
        <end position="97"/>
    </location>
</feature>
<sequence>MLSNNFSILFVLLLVLIENNFIFAKSTRTPRTTTATASDEELDEIVNSISETPKNDGDDNLSTSNEIFELGANSPTTNNGKNQYSASSHDSDEQQQQLALPKMRTEGNFTILPPPILTTEQIDAIARQSAAMITRSALKHSKEIFAKFAPDSWTEALADVPLSTIRCTVRVSTKVRLLQQQAFLHEHLSFTLNNENEDDDTEADVISDGSDRETTTTTTTSNSNGGTPFGAEEASEIRSHDQAAKTINETIRQLPPHVRQTLEEYGKRFKNQSLYLGGAEAVASIKSILVDLLEELKSVTSEEREQLGDLFPKLRNVVTPLHTPV</sequence>
<evidence type="ECO:0000256" key="2">
    <source>
        <dbReference type="SAM" id="SignalP"/>
    </source>
</evidence>
<evidence type="ECO:0000313" key="4">
    <source>
        <dbReference type="WBParaSite" id="GPLIN_000832600"/>
    </source>
</evidence>
<proteinExistence type="predicted"/>
<dbReference type="WBParaSite" id="GPLIN_000832600">
    <property type="protein sequence ID" value="GPLIN_000832600"/>
    <property type="gene ID" value="GPLIN_000832600"/>
</dbReference>
<dbReference type="Proteomes" id="UP000050741">
    <property type="component" value="Unassembled WGS sequence"/>
</dbReference>
<reference evidence="3" key="1">
    <citation type="submission" date="2013-12" db="EMBL/GenBank/DDBJ databases">
        <authorList>
            <person name="Aslett M."/>
        </authorList>
    </citation>
    <scope>NUCLEOTIDE SEQUENCE [LARGE SCALE GENOMIC DNA]</scope>
    <source>
        <strain evidence="3">Lindley</strain>
    </source>
</reference>